<gene>
    <name evidence="1" type="ORF">FHS34_003774</name>
</gene>
<evidence type="ECO:0000313" key="1">
    <source>
        <dbReference type="EMBL" id="MBB5928305.1"/>
    </source>
</evidence>
<dbReference type="Proteomes" id="UP000585836">
    <property type="component" value="Unassembled WGS sequence"/>
</dbReference>
<comment type="caution">
    <text evidence="1">The sequence shown here is derived from an EMBL/GenBank/DDBJ whole genome shotgun (WGS) entry which is preliminary data.</text>
</comment>
<evidence type="ECO:0000313" key="2">
    <source>
        <dbReference type="Proteomes" id="UP000585836"/>
    </source>
</evidence>
<accession>A0A7W9URB9</accession>
<proteinExistence type="predicted"/>
<dbReference type="RefSeq" id="WP_184966714.1">
    <property type="nucleotide sequence ID" value="NZ_BAAAWF010000051.1"/>
</dbReference>
<keyword evidence="2" id="KW-1185">Reference proteome</keyword>
<dbReference type="EMBL" id="JACHJK010000006">
    <property type="protein sequence ID" value="MBB5928305.1"/>
    <property type="molecule type" value="Genomic_DNA"/>
</dbReference>
<name>A0A7W9URB9_9ACTN</name>
<organism evidence="1 2">
    <name type="scientific">Streptomyces echinatus</name>
    <dbReference type="NCBI Taxonomy" id="67293"/>
    <lineage>
        <taxon>Bacteria</taxon>
        <taxon>Bacillati</taxon>
        <taxon>Actinomycetota</taxon>
        <taxon>Actinomycetes</taxon>
        <taxon>Kitasatosporales</taxon>
        <taxon>Streptomycetaceae</taxon>
        <taxon>Streptomyces</taxon>
    </lineage>
</organism>
<sequence>MPSSYDSSSTVTVKERKAIRRGAIALEFGRAGEQGDAAAEFLLRRAVQGEGTGGVLEREDAVAPGRRLPGCRQLLDQRVTPARFSSVGARSVTYRYWWRTPSSSGERRRPRGREMRRTVGRVLCVDADVTQISMCLR</sequence>
<dbReference type="AlphaFoldDB" id="A0A7W9URB9"/>
<protein>
    <submittedName>
        <fullName evidence="1">Uncharacterized protein</fullName>
    </submittedName>
</protein>
<reference evidence="1 2" key="1">
    <citation type="submission" date="2020-08" db="EMBL/GenBank/DDBJ databases">
        <title>Genomic Encyclopedia of Type Strains, Phase III (KMG-III): the genomes of soil and plant-associated and newly described type strains.</title>
        <authorList>
            <person name="Whitman W."/>
        </authorList>
    </citation>
    <scope>NUCLEOTIDE SEQUENCE [LARGE SCALE GENOMIC DNA]</scope>
    <source>
        <strain evidence="1 2">CECT 3313</strain>
    </source>
</reference>